<evidence type="ECO:0000313" key="1">
    <source>
        <dbReference type="EMBL" id="SIT51120.1"/>
    </source>
</evidence>
<evidence type="ECO:0000313" key="2">
    <source>
        <dbReference type="Proteomes" id="UP000195569"/>
    </source>
</evidence>
<name>A0A1N7SUF2_9BURK</name>
<proteinExistence type="predicted"/>
<sequence length="456" mass="50216">MSERVSPVRAGAALRRRVVWSEGMFLRPQHFQQLERHFERYVQLRCLPVQGLFWGFSKLEIDTEALAQGKIVLLCASGVMPDGTPFDFSGGSDAPQPLDIGGDVANAVIVLAVPTWRGDNVQVSFEESGASALSRYVATETEVEDVNAIGLGPVLIQVGKLHLRLMPESKLSPDWQAMGVMRVVERRADRSVIADDSYIPPLLAAHASPVLASYMSELHRLLMQRGETLASRLAQPGRAGVGEVADFLLLELINRYIAVTWHAQQPSAIHPEMLYRDWLKLACDLSTFTSGTHSPQVLPPYQHDDLSTTFGILMKELRRSLATMLEQNAIEIELKDAGNGVRVAIMSDTELMRDAGFVLAVYADIPADVLHARFPAQVKLGPVERIRDLVQLQLPGIGVRALPVAPRQIPYHAGHVYFELDKSGELWRQLDSSGGLALHLAGDFPGLSLAFWAIRG</sequence>
<dbReference type="PANTHER" id="PTHR35566:SF1">
    <property type="entry name" value="TYPE VI SECRETION SYSTEM BASEPLATE COMPONENT TSSK1"/>
    <property type="match status" value="1"/>
</dbReference>
<accession>A0A1N7SUF2</accession>
<protein>
    <recommendedName>
        <fullName evidence="3">Type VI secretion protein, VC_A0114 family</fullName>
    </recommendedName>
</protein>
<dbReference type="Pfam" id="PF05936">
    <property type="entry name" value="T6SS_VasE"/>
    <property type="match status" value="1"/>
</dbReference>
<dbReference type="AlphaFoldDB" id="A0A1N7SUF2"/>
<evidence type="ECO:0008006" key="3">
    <source>
        <dbReference type="Google" id="ProtNLM"/>
    </source>
</evidence>
<gene>
    <name evidence="1" type="ORF">BN2476_1010037</name>
</gene>
<organism evidence="1 2">
    <name type="scientific">Paraburkholderia piptadeniae</name>
    <dbReference type="NCBI Taxonomy" id="1701573"/>
    <lineage>
        <taxon>Bacteria</taxon>
        <taxon>Pseudomonadati</taxon>
        <taxon>Pseudomonadota</taxon>
        <taxon>Betaproteobacteria</taxon>
        <taxon>Burkholderiales</taxon>
        <taxon>Burkholderiaceae</taxon>
        <taxon>Paraburkholderia</taxon>
    </lineage>
</organism>
<dbReference type="Proteomes" id="UP000195569">
    <property type="component" value="Unassembled WGS sequence"/>
</dbReference>
<dbReference type="EMBL" id="CYGY02000101">
    <property type="protein sequence ID" value="SIT51120.1"/>
    <property type="molecule type" value="Genomic_DNA"/>
</dbReference>
<dbReference type="RefSeq" id="WP_087739656.1">
    <property type="nucleotide sequence ID" value="NZ_CYGY02000101.1"/>
</dbReference>
<keyword evidence="2" id="KW-1185">Reference proteome</keyword>
<dbReference type="InterPro" id="IPR010263">
    <property type="entry name" value="T6SS_TssK"/>
</dbReference>
<reference evidence="1" key="1">
    <citation type="submission" date="2016-12" db="EMBL/GenBank/DDBJ databases">
        <authorList>
            <person name="Moulin L."/>
        </authorList>
    </citation>
    <scope>NUCLEOTIDE SEQUENCE [LARGE SCALE GENOMIC DNA]</scope>
    <source>
        <strain evidence="1">STM 7183</strain>
    </source>
</reference>
<comment type="caution">
    <text evidence="1">The sequence shown here is derived from an EMBL/GenBank/DDBJ whole genome shotgun (WGS) entry which is preliminary data.</text>
</comment>
<dbReference type="OrthoDB" id="9775333at2"/>
<dbReference type="NCBIfam" id="TIGR03353">
    <property type="entry name" value="VI_chp_4"/>
    <property type="match status" value="1"/>
</dbReference>
<dbReference type="PANTHER" id="PTHR35566">
    <property type="entry name" value="BLR3599 PROTEIN"/>
    <property type="match status" value="1"/>
</dbReference>